<keyword evidence="9" id="KW-1208">Phospholipid metabolism</keyword>
<gene>
    <name evidence="11" type="ORF">CKF58_07235</name>
</gene>
<keyword evidence="8" id="KW-0594">Phospholipid biosynthesis</keyword>
<keyword evidence="4 10" id="KW-0812">Transmembrane</keyword>
<accession>A0A3A1YC86</accession>
<evidence type="ECO:0000256" key="6">
    <source>
        <dbReference type="ARBA" id="ARBA00023098"/>
    </source>
</evidence>
<evidence type="ECO:0000313" key="11">
    <source>
        <dbReference type="EMBL" id="RIY34986.1"/>
    </source>
</evidence>
<evidence type="ECO:0000256" key="7">
    <source>
        <dbReference type="ARBA" id="ARBA00023136"/>
    </source>
</evidence>
<keyword evidence="6" id="KW-0443">Lipid metabolism</keyword>
<evidence type="ECO:0000256" key="4">
    <source>
        <dbReference type="ARBA" id="ARBA00022692"/>
    </source>
</evidence>
<dbReference type="AlphaFoldDB" id="A0A3A1YC86"/>
<evidence type="ECO:0000256" key="3">
    <source>
        <dbReference type="ARBA" id="ARBA00022679"/>
    </source>
</evidence>
<dbReference type="InterPro" id="IPR003811">
    <property type="entry name" value="G3P_acylTferase_PlsY"/>
</dbReference>
<evidence type="ECO:0008006" key="13">
    <source>
        <dbReference type="Google" id="ProtNLM"/>
    </source>
</evidence>
<keyword evidence="3" id="KW-0808">Transferase</keyword>
<sequence length="205" mass="23607">MAFLAFFVYYFVGALPNYYWIEKGFKVNLNELLSRRPNYLMFSSVKSVLVILTLMVTDFAKGIIPLYAGYLLGFTNLELSYLVIALILGHYYPVFNYFQGRLGMMVCIASYTTLGWSVMFVASGIWLVTYLISGYRVVANVLVALFIPVYIYFFLNVAYIIPVVTLSSVIILRHTALLIRTRYGYYLPDCNGLFQRLVRDKDFLI</sequence>
<dbReference type="Proteomes" id="UP000265916">
    <property type="component" value="Unassembled WGS sequence"/>
</dbReference>
<evidence type="ECO:0000256" key="10">
    <source>
        <dbReference type="SAM" id="Phobius"/>
    </source>
</evidence>
<dbReference type="OrthoDB" id="9777124at2"/>
<proteinExistence type="predicted"/>
<keyword evidence="12" id="KW-1185">Reference proteome</keyword>
<dbReference type="SMART" id="SM01207">
    <property type="entry name" value="G3P_acyltransf"/>
    <property type="match status" value="1"/>
</dbReference>
<keyword evidence="1" id="KW-1003">Cell membrane</keyword>
<comment type="caution">
    <text evidence="11">The sequence shown here is derived from an EMBL/GenBank/DDBJ whole genome shotgun (WGS) entry which is preliminary data.</text>
</comment>
<feature type="transmembrane region" description="Helical" evidence="10">
    <location>
        <begin position="68"/>
        <end position="91"/>
    </location>
</feature>
<dbReference type="PANTHER" id="PTHR30309">
    <property type="entry name" value="INNER MEMBRANE PROTEIN YGIH"/>
    <property type="match status" value="1"/>
</dbReference>
<evidence type="ECO:0000313" key="12">
    <source>
        <dbReference type="Proteomes" id="UP000265916"/>
    </source>
</evidence>
<organism evidence="11 12">
    <name type="scientific">Psittacicella hinzii</name>
    <dbReference type="NCBI Taxonomy" id="2028575"/>
    <lineage>
        <taxon>Bacteria</taxon>
        <taxon>Pseudomonadati</taxon>
        <taxon>Pseudomonadota</taxon>
        <taxon>Gammaproteobacteria</taxon>
        <taxon>Pasteurellales</taxon>
        <taxon>Psittacicellaceae</taxon>
        <taxon>Psittacicella</taxon>
    </lineage>
</organism>
<evidence type="ECO:0000256" key="5">
    <source>
        <dbReference type="ARBA" id="ARBA00022989"/>
    </source>
</evidence>
<dbReference type="GO" id="GO:0005886">
    <property type="term" value="C:plasma membrane"/>
    <property type="evidence" value="ECO:0007669"/>
    <property type="project" value="InterPro"/>
</dbReference>
<keyword evidence="5 10" id="KW-1133">Transmembrane helix</keyword>
<evidence type="ECO:0000256" key="1">
    <source>
        <dbReference type="ARBA" id="ARBA00022475"/>
    </source>
</evidence>
<evidence type="ECO:0000256" key="8">
    <source>
        <dbReference type="ARBA" id="ARBA00023209"/>
    </source>
</evidence>
<feature type="transmembrane region" description="Helical" evidence="10">
    <location>
        <begin position="103"/>
        <end position="128"/>
    </location>
</feature>
<dbReference type="RefSeq" id="WP_119532448.1">
    <property type="nucleotide sequence ID" value="NZ_JBHSSP010000001.1"/>
</dbReference>
<feature type="transmembrane region" description="Helical" evidence="10">
    <location>
        <begin position="159"/>
        <end position="179"/>
    </location>
</feature>
<name>A0A3A1YC86_9GAMM</name>
<keyword evidence="7 10" id="KW-0472">Membrane</keyword>
<protein>
    <recommendedName>
        <fullName evidence="13">Glycerol-3-phosphate acyltransferase</fullName>
    </recommendedName>
</protein>
<reference evidence="11 12" key="1">
    <citation type="submission" date="2017-08" db="EMBL/GenBank/DDBJ databases">
        <title>Reclassification of Bisgaard taxon 37 and 44.</title>
        <authorList>
            <person name="Christensen H."/>
        </authorList>
    </citation>
    <scope>NUCLEOTIDE SEQUENCE [LARGE SCALE GENOMIC DNA]</scope>
    <source>
        <strain evidence="11 12">111</strain>
    </source>
</reference>
<keyword evidence="2" id="KW-0444">Lipid biosynthesis</keyword>
<dbReference type="PANTHER" id="PTHR30309:SF0">
    <property type="entry name" value="GLYCEROL-3-PHOSPHATE ACYLTRANSFERASE-RELATED"/>
    <property type="match status" value="1"/>
</dbReference>
<dbReference type="Pfam" id="PF02660">
    <property type="entry name" value="G3P_acyltransf"/>
    <property type="match status" value="1"/>
</dbReference>
<evidence type="ECO:0000256" key="2">
    <source>
        <dbReference type="ARBA" id="ARBA00022516"/>
    </source>
</evidence>
<dbReference type="GO" id="GO:0008654">
    <property type="term" value="P:phospholipid biosynthetic process"/>
    <property type="evidence" value="ECO:0007669"/>
    <property type="project" value="UniProtKB-KW"/>
</dbReference>
<dbReference type="GO" id="GO:0043772">
    <property type="term" value="F:acyl-phosphate glycerol-3-phosphate acyltransferase activity"/>
    <property type="evidence" value="ECO:0007669"/>
    <property type="project" value="InterPro"/>
</dbReference>
<feature type="transmembrane region" description="Helical" evidence="10">
    <location>
        <begin position="38"/>
        <end position="56"/>
    </location>
</feature>
<evidence type="ECO:0000256" key="9">
    <source>
        <dbReference type="ARBA" id="ARBA00023264"/>
    </source>
</evidence>
<dbReference type="EMBL" id="NRJG01000158">
    <property type="protein sequence ID" value="RIY34986.1"/>
    <property type="molecule type" value="Genomic_DNA"/>
</dbReference>